<dbReference type="PROSITE" id="PS00101">
    <property type="entry name" value="HEXAPEP_TRANSFERASES"/>
    <property type="match status" value="1"/>
</dbReference>
<proteinExistence type="inferred from homology"/>
<protein>
    <recommendedName>
        <fullName evidence="3">mannose-1-phosphate guanylyltransferase</fullName>
        <ecNumber evidence="3">2.7.7.13</ecNumber>
    </recommendedName>
</protein>
<evidence type="ECO:0000256" key="5">
    <source>
        <dbReference type="ARBA" id="ARBA00022741"/>
    </source>
</evidence>
<dbReference type="UniPathway" id="UPA00126">
    <property type="reaction ID" value="UER00930"/>
</dbReference>
<evidence type="ECO:0000256" key="3">
    <source>
        <dbReference type="ARBA" id="ARBA00012387"/>
    </source>
</evidence>
<dbReference type="SUPFAM" id="SSF53448">
    <property type="entry name" value="Nucleotide-diphospho-sugar transferases"/>
    <property type="match status" value="1"/>
</dbReference>
<keyword evidence="5" id="KW-0547">Nucleotide-binding</keyword>
<dbReference type="GO" id="GO:0004475">
    <property type="term" value="F:mannose-1-phosphate guanylyltransferase (GTP) activity"/>
    <property type="evidence" value="ECO:0007669"/>
    <property type="project" value="UniProtKB-EC"/>
</dbReference>
<dbReference type="CDD" id="cd06425">
    <property type="entry name" value="M1P_guanylylT_B_like_N"/>
    <property type="match status" value="1"/>
</dbReference>
<comment type="similarity">
    <text evidence="2">Belongs to the transferase hexapeptide repeat family.</text>
</comment>
<evidence type="ECO:0000256" key="1">
    <source>
        <dbReference type="ARBA" id="ARBA00004823"/>
    </source>
</evidence>
<evidence type="ECO:0000256" key="4">
    <source>
        <dbReference type="ARBA" id="ARBA00022679"/>
    </source>
</evidence>
<evidence type="ECO:0000313" key="10">
    <source>
        <dbReference type="Proteomes" id="UP000269221"/>
    </source>
</evidence>
<dbReference type="FunFam" id="3.90.550.10:FF:000013">
    <property type="entry name" value="mannose-1-phosphate guanyltransferase beta"/>
    <property type="match status" value="1"/>
</dbReference>
<evidence type="ECO:0000313" key="9">
    <source>
        <dbReference type="EMBL" id="RMC00074.1"/>
    </source>
</evidence>
<feature type="domain" description="Mannose-1-phosphate guanyltransferase C-terminal" evidence="8">
    <location>
        <begin position="250"/>
        <end position="411"/>
    </location>
</feature>
<evidence type="ECO:0000259" key="7">
    <source>
        <dbReference type="Pfam" id="PF00483"/>
    </source>
</evidence>
<evidence type="ECO:0000256" key="2">
    <source>
        <dbReference type="ARBA" id="ARBA00007274"/>
    </source>
</evidence>
<dbReference type="AlphaFoldDB" id="A0A3M0JM19"/>
<comment type="caution">
    <text evidence="9">The sequence shown here is derived from an EMBL/GenBank/DDBJ whole genome shotgun (WGS) entry which is preliminary data.</text>
</comment>
<reference evidence="9 10" key="1">
    <citation type="submission" date="2018-07" db="EMBL/GenBank/DDBJ databases">
        <title>A high quality draft genome assembly of the barn swallow (H. rustica rustica).</title>
        <authorList>
            <person name="Formenti G."/>
            <person name="Chiara M."/>
            <person name="Poveda L."/>
            <person name="Francoijs K.-J."/>
            <person name="Bonisoli-Alquati A."/>
            <person name="Canova L."/>
            <person name="Gianfranceschi L."/>
            <person name="Horner D.S."/>
            <person name="Saino N."/>
        </authorList>
    </citation>
    <scope>NUCLEOTIDE SEQUENCE [LARGE SCALE GENOMIC DNA]</scope>
    <source>
        <strain evidence="9">Chelidonia</strain>
        <tissue evidence="9">Blood</tissue>
    </source>
</reference>
<dbReference type="InterPro" id="IPR029044">
    <property type="entry name" value="Nucleotide-diphossugar_trans"/>
</dbReference>
<keyword evidence="6" id="KW-0342">GTP-binding</keyword>
<gene>
    <name evidence="9" type="ORF">DUI87_23484</name>
</gene>
<dbReference type="Pfam" id="PF00483">
    <property type="entry name" value="NTP_transferase"/>
    <property type="match status" value="1"/>
</dbReference>
<dbReference type="GO" id="GO:0005525">
    <property type="term" value="F:GTP binding"/>
    <property type="evidence" value="ECO:0007669"/>
    <property type="project" value="UniProtKB-KW"/>
</dbReference>
<dbReference type="Proteomes" id="UP000269221">
    <property type="component" value="Unassembled WGS sequence"/>
</dbReference>
<accession>A0A3M0JM19</accession>
<comment type="pathway">
    <text evidence="1">Nucleotide-sugar biosynthesis; GDP-alpha-D-mannose biosynthesis; GDP-alpha-D-mannose from alpha-D-mannose 1-phosphate (GTP route): step 1/1.</text>
</comment>
<dbReference type="Gene3D" id="2.160.10.10">
    <property type="entry name" value="Hexapeptide repeat proteins"/>
    <property type="match status" value="1"/>
</dbReference>
<keyword evidence="10" id="KW-1185">Reference proteome</keyword>
<dbReference type="InterPro" id="IPR018357">
    <property type="entry name" value="Hexapep_transf_CS"/>
</dbReference>
<evidence type="ECO:0000256" key="6">
    <source>
        <dbReference type="ARBA" id="ARBA00023134"/>
    </source>
</evidence>
<dbReference type="PANTHER" id="PTHR22572">
    <property type="entry name" value="SUGAR-1-PHOSPHATE GUANYL TRANSFERASE"/>
    <property type="match status" value="1"/>
</dbReference>
<dbReference type="Pfam" id="PF25087">
    <property type="entry name" value="GMPPB_C"/>
    <property type="match status" value="1"/>
</dbReference>
<dbReference type="Gene3D" id="3.90.550.10">
    <property type="entry name" value="Spore Coat Polysaccharide Biosynthesis Protein SpsA, Chain A"/>
    <property type="match status" value="1"/>
</dbReference>
<dbReference type="InterPro" id="IPR045233">
    <property type="entry name" value="GMPPB_N"/>
</dbReference>
<dbReference type="InterPro" id="IPR050486">
    <property type="entry name" value="Mannose-1P_guanyltransferase"/>
</dbReference>
<feature type="domain" description="Nucleotidyl transferase" evidence="7">
    <location>
        <begin position="3"/>
        <end position="233"/>
    </location>
</feature>
<name>A0A3M0JM19_HIRRU</name>
<dbReference type="EMBL" id="QRBI01000145">
    <property type="protein sequence ID" value="RMC00074.1"/>
    <property type="molecule type" value="Genomic_DNA"/>
</dbReference>
<dbReference type="OrthoDB" id="1733332at2759"/>
<keyword evidence="4" id="KW-0808">Transferase</keyword>
<evidence type="ECO:0000259" key="8">
    <source>
        <dbReference type="Pfam" id="PF25087"/>
    </source>
</evidence>
<dbReference type="InterPro" id="IPR056729">
    <property type="entry name" value="GMPPB_C"/>
</dbReference>
<organism evidence="9 10">
    <name type="scientific">Hirundo rustica rustica</name>
    <dbReference type="NCBI Taxonomy" id="333673"/>
    <lineage>
        <taxon>Eukaryota</taxon>
        <taxon>Metazoa</taxon>
        <taxon>Chordata</taxon>
        <taxon>Craniata</taxon>
        <taxon>Vertebrata</taxon>
        <taxon>Euteleostomi</taxon>
        <taxon>Archelosauria</taxon>
        <taxon>Archosauria</taxon>
        <taxon>Dinosauria</taxon>
        <taxon>Saurischia</taxon>
        <taxon>Theropoda</taxon>
        <taxon>Coelurosauria</taxon>
        <taxon>Aves</taxon>
        <taxon>Neognathae</taxon>
        <taxon>Neoaves</taxon>
        <taxon>Telluraves</taxon>
        <taxon>Australaves</taxon>
        <taxon>Passeriformes</taxon>
        <taxon>Sylvioidea</taxon>
        <taxon>Hirundinidae</taxon>
        <taxon>Hirundo</taxon>
    </lineage>
</organism>
<sequence>MRALILVGGFGTRLRPLTLSRPKPLVEFCNKAVLLHQLEALRQAGVSHVVLAVSYMSDALEAAMREQEQRLGIRISMSHEKEPLGTAGPLALARDLLSEDGEPFFVLNSDVICEFPFAALARFHRQHGGEGSLVVTRVEEPAKYGVVVCEADTGRICRFVEKPRVFVSNKINAGLYIFNPGILQRIQLRPTSIEKEIFPAMAQDGQLYAMELQGFWMDIGQPKDFLTGMCMYLQALRAQHPEKLHSGPGVVGNVLVDPSAKIGANCVIGPNVTIGAGVVVEDGVRIKRCTVLEGARIRSHSWLESCIVGWSCSVGQWVRTQGAPAGHQDELLPSHLLGLQLQGCDPCRQEQVPGTRPRARGCDRASLGQVRMENVTVLGEDVIVNDELYLNGANVLPHKSIAESVPEPRIIM</sequence>
<dbReference type="STRING" id="333673.A0A3M0JM19"/>
<dbReference type="EC" id="2.7.7.13" evidence="3"/>
<dbReference type="InterPro" id="IPR005835">
    <property type="entry name" value="NTP_transferase_dom"/>
</dbReference>
<dbReference type="GO" id="GO:0009298">
    <property type="term" value="P:GDP-mannose biosynthetic process"/>
    <property type="evidence" value="ECO:0007669"/>
    <property type="project" value="UniProtKB-UniPathway"/>
</dbReference>